<gene>
    <name evidence="6" type="ORF">TSOC_003313</name>
</gene>
<keyword evidence="7" id="KW-1185">Reference proteome</keyword>
<evidence type="ECO:0000256" key="5">
    <source>
        <dbReference type="SAM" id="Phobius"/>
    </source>
</evidence>
<reference evidence="6 7" key="1">
    <citation type="journal article" date="2017" name="Mol. Biol. Evol.">
        <title>The 4-celled Tetrabaena socialis nuclear genome reveals the essential components for genetic control of cell number at the origin of multicellularity in the volvocine lineage.</title>
        <authorList>
            <person name="Featherston J."/>
            <person name="Arakaki Y."/>
            <person name="Hanschen E.R."/>
            <person name="Ferris P.J."/>
            <person name="Michod R.E."/>
            <person name="Olson B.J.S.C."/>
            <person name="Nozaki H."/>
            <person name="Durand P.M."/>
        </authorList>
    </citation>
    <scope>NUCLEOTIDE SEQUENCE [LARGE SCALE GENOMIC DNA]</scope>
    <source>
        <strain evidence="6 7">NIES-571</strain>
    </source>
</reference>
<keyword evidence="3 5" id="KW-1133">Transmembrane helix</keyword>
<name>A0A2J8ABZ5_9CHLO</name>
<feature type="transmembrane region" description="Helical" evidence="5">
    <location>
        <begin position="155"/>
        <end position="176"/>
    </location>
</feature>
<evidence type="ECO:0000256" key="2">
    <source>
        <dbReference type="ARBA" id="ARBA00022692"/>
    </source>
</evidence>
<accession>A0A2J8ABZ5</accession>
<dbReference type="InterPro" id="IPR001129">
    <property type="entry name" value="Membr-assoc_MAPEG"/>
</dbReference>
<keyword evidence="4 5" id="KW-0472">Membrane</keyword>
<comment type="caution">
    <text evidence="6">The sequence shown here is derived from an EMBL/GenBank/DDBJ whole genome shotgun (WGS) entry which is preliminary data.</text>
</comment>
<evidence type="ECO:0000256" key="1">
    <source>
        <dbReference type="ARBA" id="ARBA00004370"/>
    </source>
</evidence>
<comment type="subcellular location">
    <subcellularLocation>
        <location evidence="1">Membrane</location>
    </subcellularLocation>
</comment>
<dbReference type="InterPro" id="IPR023352">
    <property type="entry name" value="MAPEG-like_dom_sf"/>
</dbReference>
<dbReference type="Proteomes" id="UP000236333">
    <property type="component" value="Unassembled WGS sequence"/>
</dbReference>
<sequence>MNLDFLPFLPSFSPASPLSGEQEANTLSAMALAAPITCATAGSLSVVYGYLQLKTALHRVQTKLIFGTKKEDGTEAEDMELVAKMRAGGNMQVRFPNEFVPTGLILLLLLETSTQLSPKLVAAFGAVFAVSRLSHAYALASACKPGFNHIPPRKYGFLTTIGCLVAAGSYLTYAGVQALRK</sequence>
<evidence type="ECO:0000256" key="4">
    <source>
        <dbReference type="ARBA" id="ARBA00023136"/>
    </source>
</evidence>
<dbReference type="GO" id="GO:0016020">
    <property type="term" value="C:membrane"/>
    <property type="evidence" value="ECO:0007669"/>
    <property type="project" value="UniProtKB-SubCell"/>
</dbReference>
<dbReference type="OrthoDB" id="527248at2759"/>
<dbReference type="PANTHER" id="PTHR35814:SF1">
    <property type="entry name" value="GLUTATHIONE S-TRANSFERASE-RELATED"/>
    <property type="match status" value="1"/>
</dbReference>
<feature type="transmembrane region" description="Helical" evidence="5">
    <location>
        <begin position="122"/>
        <end position="143"/>
    </location>
</feature>
<protein>
    <submittedName>
        <fullName evidence="6">Uncharacterized protein</fullName>
    </submittedName>
</protein>
<dbReference type="EMBL" id="PGGS01000070">
    <property type="protein sequence ID" value="PNH10017.1"/>
    <property type="molecule type" value="Genomic_DNA"/>
</dbReference>
<organism evidence="6 7">
    <name type="scientific">Tetrabaena socialis</name>
    <dbReference type="NCBI Taxonomy" id="47790"/>
    <lineage>
        <taxon>Eukaryota</taxon>
        <taxon>Viridiplantae</taxon>
        <taxon>Chlorophyta</taxon>
        <taxon>core chlorophytes</taxon>
        <taxon>Chlorophyceae</taxon>
        <taxon>CS clade</taxon>
        <taxon>Chlamydomonadales</taxon>
        <taxon>Tetrabaenaceae</taxon>
        <taxon>Tetrabaena</taxon>
    </lineage>
</organism>
<dbReference type="SUPFAM" id="SSF161084">
    <property type="entry name" value="MAPEG domain-like"/>
    <property type="match status" value="1"/>
</dbReference>
<evidence type="ECO:0000313" key="7">
    <source>
        <dbReference type="Proteomes" id="UP000236333"/>
    </source>
</evidence>
<dbReference type="Pfam" id="PF01124">
    <property type="entry name" value="MAPEG"/>
    <property type="match status" value="1"/>
</dbReference>
<feature type="transmembrane region" description="Helical" evidence="5">
    <location>
        <begin position="27"/>
        <end position="51"/>
    </location>
</feature>
<dbReference type="PANTHER" id="PTHR35814">
    <property type="match status" value="1"/>
</dbReference>
<dbReference type="AlphaFoldDB" id="A0A2J8ABZ5"/>
<proteinExistence type="predicted"/>
<evidence type="ECO:0000256" key="3">
    <source>
        <dbReference type="ARBA" id="ARBA00022989"/>
    </source>
</evidence>
<dbReference type="Gene3D" id="1.20.120.550">
    <property type="entry name" value="Membrane associated eicosanoid/glutathione metabolism-like domain"/>
    <property type="match status" value="1"/>
</dbReference>
<keyword evidence="2 5" id="KW-0812">Transmembrane</keyword>
<evidence type="ECO:0000313" key="6">
    <source>
        <dbReference type="EMBL" id="PNH10017.1"/>
    </source>
</evidence>